<name>A0A3S3NS81_9MAGN</name>
<evidence type="ECO:0000256" key="10">
    <source>
        <dbReference type="ARBA" id="ARBA00023180"/>
    </source>
</evidence>
<feature type="domain" description="Leucine-rich repeat-containing N-terminal plant-type" evidence="12">
    <location>
        <begin position="47"/>
        <end position="86"/>
    </location>
</feature>
<evidence type="ECO:0000256" key="11">
    <source>
        <dbReference type="SAM" id="Phobius"/>
    </source>
</evidence>
<keyword evidence="10" id="KW-0325">Glycoprotein</keyword>
<comment type="caution">
    <text evidence="13">The sequence shown here is derived from an EMBL/GenBank/DDBJ whole genome shotgun (WGS) entry which is preliminary data.</text>
</comment>
<keyword evidence="8 11" id="KW-1133">Transmembrane helix</keyword>
<evidence type="ECO:0000256" key="7">
    <source>
        <dbReference type="ARBA" id="ARBA00022737"/>
    </source>
</evidence>
<dbReference type="GO" id="GO:0016301">
    <property type="term" value="F:kinase activity"/>
    <property type="evidence" value="ECO:0007669"/>
    <property type="project" value="UniProtKB-KW"/>
</dbReference>
<keyword evidence="13" id="KW-0418">Kinase</keyword>
<dbReference type="SUPFAM" id="SSF52058">
    <property type="entry name" value="L domain-like"/>
    <property type="match status" value="1"/>
</dbReference>
<evidence type="ECO:0000259" key="12">
    <source>
        <dbReference type="Pfam" id="PF08263"/>
    </source>
</evidence>
<dbReference type="PANTHER" id="PTHR48063:SF112">
    <property type="entry name" value="RECEPTOR LIKE PROTEIN 30-LIKE"/>
    <property type="match status" value="1"/>
</dbReference>
<organism evidence="13 14">
    <name type="scientific">Cinnamomum micranthum f. kanehirae</name>
    <dbReference type="NCBI Taxonomy" id="337451"/>
    <lineage>
        <taxon>Eukaryota</taxon>
        <taxon>Viridiplantae</taxon>
        <taxon>Streptophyta</taxon>
        <taxon>Embryophyta</taxon>
        <taxon>Tracheophyta</taxon>
        <taxon>Spermatophyta</taxon>
        <taxon>Magnoliopsida</taxon>
        <taxon>Magnoliidae</taxon>
        <taxon>Laurales</taxon>
        <taxon>Lauraceae</taxon>
        <taxon>Cinnamomum</taxon>
    </lineage>
</organism>
<evidence type="ECO:0000313" key="14">
    <source>
        <dbReference type="Proteomes" id="UP000283530"/>
    </source>
</evidence>
<keyword evidence="7" id="KW-0677">Repeat</keyword>
<evidence type="ECO:0000313" key="13">
    <source>
        <dbReference type="EMBL" id="RWR74188.1"/>
    </source>
</evidence>
<dbReference type="Gene3D" id="3.80.10.10">
    <property type="entry name" value="Ribonuclease Inhibitor"/>
    <property type="match status" value="2"/>
</dbReference>
<comment type="subcellular location">
    <subcellularLocation>
        <location evidence="1">Cell membrane</location>
        <topology evidence="1">Single-pass type I membrane protein</topology>
    </subcellularLocation>
</comment>
<protein>
    <submittedName>
        <fullName evidence="13">LRR receptor-like serine/threonine-protein kinase GSO1</fullName>
    </submittedName>
</protein>
<evidence type="ECO:0000256" key="2">
    <source>
        <dbReference type="ARBA" id="ARBA00009592"/>
    </source>
</evidence>
<evidence type="ECO:0000256" key="9">
    <source>
        <dbReference type="ARBA" id="ARBA00023136"/>
    </source>
</evidence>
<reference evidence="13 14" key="1">
    <citation type="journal article" date="2019" name="Nat. Plants">
        <title>Stout camphor tree genome fills gaps in understanding of flowering plant genome evolution.</title>
        <authorList>
            <person name="Chaw S.M."/>
            <person name="Liu Y.C."/>
            <person name="Wu Y.W."/>
            <person name="Wang H.Y."/>
            <person name="Lin C.I."/>
            <person name="Wu C.S."/>
            <person name="Ke H.M."/>
            <person name="Chang L.Y."/>
            <person name="Hsu C.Y."/>
            <person name="Yang H.T."/>
            <person name="Sudianto E."/>
            <person name="Hsu M.H."/>
            <person name="Wu K.P."/>
            <person name="Wang L.N."/>
            <person name="Leebens-Mack J.H."/>
            <person name="Tsai I.J."/>
        </authorList>
    </citation>
    <scope>NUCLEOTIDE SEQUENCE [LARGE SCALE GENOMIC DNA]</scope>
    <source>
        <strain evidence="14">cv. Chaw 1501</strain>
        <tissue evidence="13">Young leaves</tissue>
    </source>
</reference>
<evidence type="ECO:0000256" key="3">
    <source>
        <dbReference type="ARBA" id="ARBA00022475"/>
    </source>
</evidence>
<keyword evidence="13" id="KW-0808">Transferase</keyword>
<dbReference type="Pfam" id="PF00560">
    <property type="entry name" value="LRR_1"/>
    <property type="match status" value="2"/>
</dbReference>
<dbReference type="InterPro" id="IPR025875">
    <property type="entry name" value="Leu-rich_rpt_4"/>
</dbReference>
<dbReference type="EMBL" id="QPKB01000001">
    <property type="protein sequence ID" value="RWR74188.1"/>
    <property type="molecule type" value="Genomic_DNA"/>
</dbReference>
<keyword evidence="13" id="KW-0675">Receptor</keyword>
<keyword evidence="3" id="KW-1003">Cell membrane</keyword>
<gene>
    <name evidence="13" type="ORF">CKAN_00250700</name>
</gene>
<dbReference type="InterPro" id="IPR013210">
    <property type="entry name" value="LRR_N_plant-typ"/>
</dbReference>
<dbReference type="STRING" id="337451.A0A3S3NS81"/>
<dbReference type="Proteomes" id="UP000283530">
    <property type="component" value="Unassembled WGS sequence"/>
</dbReference>
<dbReference type="InterPro" id="IPR032675">
    <property type="entry name" value="LRR_dom_sf"/>
</dbReference>
<dbReference type="InterPro" id="IPR001611">
    <property type="entry name" value="Leu-rich_rpt"/>
</dbReference>
<dbReference type="PANTHER" id="PTHR48063">
    <property type="entry name" value="LRR RECEPTOR-LIKE KINASE"/>
    <property type="match status" value="1"/>
</dbReference>
<dbReference type="OrthoDB" id="1738872at2759"/>
<keyword evidence="14" id="KW-1185">Reference proteome</keyword>
<evidence type="ECO:0000256" key="5">
    <source>
        <dbReference type="ARBA" id="ARBA00022692"/>
    </source>
</evidence>
<keyword evidence="4" id="KW-0433">Leucine-rich repeat</keyword>
<keyword evidence="6" id="KW-0732">Signal</keyword>
<dbReference type="Pfam" id="PF12799">
    <property type="entry name" value="LRR_4"/>
    <property type="match status" value="1"/>
</dbReference>
<proteinExistence type="inferred from homology"/>
<evidence type="ECO:0000256" key="1">
    <source>
        <dbReference type="ARBA" id="ARBA00004251"/>
    </source>
</evidence>
<evidence type="ECO:0000256" key="4">
    <source>
        <dbReference type="ARBA" id="ARBA00022614"/>
    </source>
</evidence>
<dbReference type="AlphaFoldDB" id="A0A3S3NS81"/>
<evidence type="ECO:0000256" key="6">
    <source>
        <dbReference type="ARBA" id="ARBA00022729"/>
    </source>
</evidence>
<dbReference type="InterPro" id="IPR003591">
    <property type="entry name" value="Leu-rich_rpt_typical-subtyp"/>
</dbReference>
<keyword evidence="5 11" id="KW-0812">Transmembrane</keyword>
<dbReference type="InterPro" id="IPR046956">
    <property type="entry name" value="RLP23-like"/>
</dbReference>
<sequence>MCSCYTFYLLSCETKASVTMFMPMFKTGIFLAIIWCCCFYRSYGCLEEERTHLLQIKDSINYRHGYSLDEDWVGKNCCNWSGIECNSSSSRVISIHLSLFPYSSIREERLGLWCPNVSLFAAFKELEELDLSGNHIGGWVAPQAFSEMQSLRTLGLYHNNLSASIDSLRGLCELKNLRYLDLGGNNLGSYPSALTGLCELENLRVLYLDGNNLDGRALPPCLSNLSKLETLGLSINDLGSYSSALTGKIAIKMVYIEMIRTM</sequence>
<feature type="transmembrane region" description="Helical" evidence="11">
    <location>
        <begin position="20"/>
        <end position="40"/>
    </location>
</feature>
<dbReference type="PROSITE" id="PS51450">
    <property type="entry name" value="LRR"/>
    <property type="match status" value="2"/>
</dbReference>
<comment type="similarity">
    <text evidence="2">Belongs to the RLP family.</text>
</comment>
<keyword evidence="9 11" id="KW-0472">Membrane</keyword>
<dbReference type="SMART" id="SM00369">
    <property type="entry name" value="LRR_TYP"/>
    <property type="match status" value="4"/>
</dbReference>
<dbReference type="GO" id="GO:0005886">
    <property type="term" value="C:plasma membrane"/>
    <property type="evidence" value="ECO:0007669"/>
    <property type="project" value="UniProtKB-SubCell"/>
</dbReference>
<dbReference type="Pfam" id="PF08263">
    <property type="entry name" value="LRRNT_2"/>
    <property type="match status" value="1"/>
</dbReference>
<evidence type="ECO:0000256" key="8">
    <source>
        <dbReference type="ARBA" id="ARBA00022989"/>
    </source>
</evidence>
<accession>A0A3S3NS81</accession>